<dbReference type="RefSeq" id="WP_262170024.1">
    <property type="nucleotide sequence ID" value="NZ_CP104965.1"/>
</dbReference>
<feature type="coiled-coil region" evidence="6">
    <location>
        <begin position="356"/>
        <end position="407"/>
    </location>
</feature>
<evidence type="ECO:0000313" key="10">
    <source>
        <dbReference type="Proteomes" id="UP001061862"/>
    </source>
</evidence>
<comment type="subcellular location">
    <subcellularLocation>
        <location evidence="1">Cell membrane</location>
        <topology evidence="1">Multi-pass membrane protein</topology>
    </subcellularLocation>
</comment>
<feature type="transmembrane region" description="Helical" evidence="7">
    <location>
        <begin position="442"/>
        <end position="462"/>
    </location>
</feature>
<evidence type="ECO:0000256" key="7">
    <source>
        <dbReference type="SAM" id="Phobius"/>
    </source>
</evidence>
<evidence type="ECO:0000313" key="9">
    <source>
        <dbReference type="EMBL" id="UXN70799.1"/>
    </source>
</evidence>
<dbReference type="PANTHER" id="PTHR32309">
    <property type="entry name" value="TYROSINE-PROTEIN KINASE"/>
    <property type="match status" value="1"/>
</dbReference>
<evidence type="ECO:0000256" key="1">
    <source>
        <dbReference type="ARBA" id="ARBA00004651"/>
    </source>
</evidence>
<evidence type="ECO:0000256" key="5">
    <source>
        <dbReference type="ARBA" id="ARBA00023136"/>
    </source>
</evidence>
<keyword evidence="5 7" id="KW-0472">Membrane</keyword>
<keyword evidence="2" id="KW-1003">Cell membrane</keyword>
<reference evidence="9 10" key="1">
    <citation type="submission" date="2022-09" db="EMBL/GenBank/DDBJ databases">
        <title>Interaction between co-microsymbionts with complementary sets of symbiotic genes in legume-rhizobium systems.</title>
        <authorList>
            <person name="Safronova V."/>
            <person name="Sazanova A."/>
            <person name="Afonin A."/>
            <person name="Chirak E."/>
        </authorList>
    </citation>
    <scope>NUCLEOTIDE SEQUENCE [LARGE SCALE GENOMIC DNA]</scope>
    <source>
        <strain evidence="9 10">A18/4-1</strain>
    </source>
</reference>
<keyword evidence="3 7" id="KW-0812">Transmembrane</keyword>
<feature type="coiled-coil region" evidence="6">
    <location>
        <begin position="203"/>
        <end position="237"/>
    </location>
</feature>
<feature type="domain" description="Polysaccharide chain length determinant N-terminal" evidence="8">
    <location>
        <begin position="28"/>
        <end position="113"/>
    </location>
</feature>
<evidence type="ECO:0000256" key="4">
    <source>
        <dbReference type="ARBA" id="ARBA00022989"/>
    </source>
</evidence>
<keyword evidence="4 7" id="KW-1133">Transmembrane helix</keyword>
<dbReference type="PANTHER" id="PTHR32309:SF13">
    <property type="entry name" value="FERRIC ENTEROBACTIN TRANSPORT PROTEIN FEPE"/>
    <property type="match status" value="1"/>
</dbReference>
<evidence type="ECO:0000256" key="6">
    <source>
        <dbReference type="SAM" id="Coils"/>
    </source>
</evidence>
<dbReference type="EMBL" id="CP104965">
    <property type="protein sequence ID" value="UXN70799.1"/>
    <property type="molecule type" value="Genomic_DNA"/>
</dbReference>
<proteinExistence type="predicted"/>
<evidence type="ECO:0000256" key="2">
    <source>
        <dbReference type="ARBA" id="ARBA00022475"/>
    </source>
</evidence>
<dbReference type="Proteomes" id="UP001061862">
    <property type="component" value="Chromosome"/>
</dbReference>
<organism evidence="9 10">
    <name type="scientific">Devosia neptuniae</name>
    <dbReference type="NCBI Taxonomy" id="191302"/>
    <lineage>
        <taxon>Bacteria</taxon>
        <taxon>Pseudomonadati</taxon>
        <taxon>Pseudomonadota</taxon>
        <taxon>Alphaproteobacteria</taxon>
        <taxon>Hyphomicrobiales</taxon>
        <taxon>Devosiaceae</taxon>
        <taxon>Devosia</taxon>
    </lineage>
</organism>
<accession>A0ABY6CF22</accession>
<name>A0ABY6CF22_9HYPH</name>
<dbReference type="InterPro" id="IPR050445">
    <property type="entry name" value="Bact_polysacc_biosynth/exp"/>
</dbReference>
<keyword evidence="6" id="KW-0175">Coiled coil</keyword>
<keyword evidence="10" id="KW-1185">Reference proteome</keyword>
<protein>
    <submittedName>
        <fullName evidence="9">GumC family protein</fullName>
    </submittedName>
</protein>
<evidence type="ECO:0000259" key="8">
    <source>
        <dbReference type="Pfam" id="PF02706"/>
    </source>
</evidence>
<evidence type="ECO:0000256" key="3">
    <source>
        <dbReference type="ARBA" id="ARBA00022692"/>
    </source>
</evidence>
<feature type="transmembrane region" description="Helical" evidence="7">
    <location>
        <begin position="36"/>
        <end position="56"/>
    </location>
</feature>
<sequence length="468" mass="49544">MFRSDIVTETATLVRPVSSVSPALSDHLGRLWRARYWAGAGALCCAALALVAPQVLTPSYRASAQIFIDPQNLQVLERDLTPSTASGDAGVVLIESQARVMASDSVLRAAATQLGLQNDPEFVGKPANPLRALLDSLAGGASDAPRDDLSKAVLALSKAVHVVRLDRTYVVDIYAESESATKAAAIANAVVSNYLGLRETQRAAQAERASGALEGRLAQLLSELETAENAVERFKTANGIVETSAQSLLEGEVGQTNQALLAADTALAAARVERDQLQALAANPEQAAAAPEAMGSADITRLRDQLQTANADAAALRTTLGTQHPRLIVAEQRVTGARAALDAEVVRLLTAADLTLQRAQDNASALRTRLDSATANLQATDSKRIRLRQLEREAEASRAVYQDALLRSRETAEQARLDTLNAQVVSQAVAPSERSFPPKPSVLLPLGLVAGLLLGGALGMLVNRWRGR</sequence>
<gene>
    <name evidence="9" type="ORF">N8A98_06325</name>
</gene>
<dbReference type="Pfam" id="PF02706">
    <property type="entry name" value="Wzz"/>
    <property type="match status" value="1"/>
</dbReference>
<dbReference type="InterPro" id="IPR003856">
    <property type="entry name" value="LPS_length_determ_N"/>
</dbReference>